<proteinExistence type="predicted"/>
<dbReference type="PATRIC" id="fig|1397.4.peg.1283"/>
<dbReference type="EMBL" id="LDPH01000015">
    <property type="protein sequence ID" value="KLV25564.1"/>
    <property type="molecule type" value="Genomic_DNA"/>
</dbReference>
<accession>A0A0J1IHU5</accession>
<dbReference type="PROSITE" id="PS51900">
    <property type="entry name" value="CB"/>
    <property type="match status" value="1"/>
</dbReference>
<keyword evidence="6" id="KW-1185">Reference proteome</keyword>
<protein>
    <submittedName>
        <fullName evidence="5">Site-specific integrase</fullName>
    </submittedName>
</protein>
<dbReference type="EMBL" id="JAGTPX010000006">
    <property type="protein sequence ID" value="MBR8669588.1"/>
    <property type="molecule type" value="Genomic_DNA"/>
</dbReference>
<gene>
    <name evidence="4" type="ORF">ABW02_15480</name>
    <name evidence="5" type="ORF">KD144_08540</name>
</gene>
<dbReference type="GO" id="GO:0003677">
    <property type="term" value="F:DNA binding"/>
    <property type="evidence" value="ECO:0007669"/>
    <property type="project" value="UniProtKB-UniRule"/>
</dbReference>
<dbReference type="Pfam" id="PF02899">
    <property type="entry name" value="Phage_int_SAM_1"/>
    <property type="match status" value="1"/>
</dbReference>
<name>A0A0J1IHU5_NIACI</name>
<dbReference type="Proteomes" id="UP000036045">
    <property type="component" value="Unassembled WGS sequence"/>
</dbReference>
<dbReference type="SUPFAM" id="SSF56349">
    <property type="entry name" value="DNA breaking-rejoining enzymes"/>
    <property type="match status" value="1"/>
</dbReference>
<evidence type="ECO:0000313" key="4">
    <source>
        <dbReference type="EMBL" id="KLV25564.1"/>
    </source>
</evidence>
<dbReference type="InterPro" id="IPR044068">
    <property type="entry name" value="CB"/>
</dbReference>
<dbReference type="InterPro" id="IPR010998">
    <property type="entry name" value="Integrase_recombinase_N"/>
</dbReference>
<feature type="domain" description="Core-binding (CB)" evidence="3">
    <location>
        <begin position="1"/>
        <end position="84"/>
    </location>
</feature>
<dbReference type="InterPro" id="IPR004107">
    <property type="entry name" value="Integrase_SAM-like_N"/>
</dbReference>
<keyword evidence="1 2" id="KW-0238">DNA-binding</keyword>
<organism evidence="4 6">
    <name type="scientific">Niallia circulans</name>
    <name type="common">Bacillus circulans</name>
    <dbReference type="NCBI Taxonomy" id="1397"/>
    <lineage>
        <taxon>Bacteria</taxon>
        <taxon>Bacillati</taxon>
        <taxon>Bacillota</taxon>
        <taxon>Bacilli</taxon>
        <taxon>Bacillales</taxon>
        <taxon>Bacillaceae</taxon>
        <taxon>Niallia</taxon>
    </lineage>
</organism>
<evidence type="ECO:0000256" key="1">
    <source>
        <dbReference type="ARBA" id="ARBA00023125"/>
    </source>
</evidence>
<evidence type="ECO:0000313" key="5">
    <source>
        <dbReference type="EMBL" id="MBR8669588.1"/>
    </source>
</evidence>
<reference evidence="5" key="2">
    <citation type="submission" date="2021-04" db="EMBL/GenBank/DDBJ databases">
        <title>Genomic analysis of electroactive and textile dye degrading Bacillus circulans strain: DC10 isolated from constructed wetland-microbial fuel cells treating textile dye wastewaters.</title>
        <authorList>
            <person name="Patel D.U."/>
            <person name="Desai C.R."/>
        </authorList>
    </citation>
    <scope>NUCLEOTIDE SEQUENCE</scope>
    <source>
        <strain evidence="5">DC10</strain>
    </source>
</reference>
<evidence type="ECO:0000256" key="2">
    <source>
        <dbReference type="PROSITE-ProRule" id="PRU01248"/>
    </source>
</evidence>
<dbReference type="InterPro" id="IPR011010">
    <property type="entry name" value="DNA_brk_join_enz"/>
</dbReference>
<dbReference type="RefSeq" id="WP_047943198.1">
    <property type="nucleotide sequence ID" value="NZ_JAGTPX020000007.1"/>
</dbReference>
<evidence type="ECO:0000259" key="3">
    <source>
        <dbReference type="PROSITE" id="PS51900"/>
    </source>
</evidence>
<dbReference type="OrthoDB" id="2423368at2"/>
<sequence>MKYDGFISFLEEKNYSETTIASYELVLNQFFSFLRQLYKKKIELYEIKSKDIRDYLSTQGDNQKAISTINKELAILKSYFDYLWERNKVPIDPAAKIKRLKVQKHLDISLFYEDLLKVKELVIANTNYTAKRKALFILAMEGLKASEFKFKKDDVSIIDDRIKINLSNRVITLDNIDASIFLEFYYNNLLNESEYLFTYTDSVNNRIIPITFMGIHYHLKNIQKDYDINQDLQLTTIRKALCYYLYINKKLAVQRIALIMGIEEQTVSIYLSKLTKSMKSI</sequence>
<reference evidence="4 6" key="1">
    <citation type="submission" date="2015-05" db="EMBL/GenBank/DDBJ databases">
        <title>Whole genome sequence and identification of bacterial endophytes from Costus igneus.</title>
        <authorList>
            <person name="Lee Y.P."/>
            <person name="Gan H.M."/>
            <person name="Eng W."/>
            <person name="Wheatley M.S."/>
            <person name="Caraballo A."/>
            <person name="Polter S."/>
            <person name="Savka M.A."/>
            <person name="Hudson A.O."/>
        </authorList>
    </citation>
    <scope>NUCLEOTIDE SEQUENCE [LARGE SCALE GENOMIC DNA]</scope>
    <source>
        <strain evidence="4 6">RIT379</strain>
    </source>
</reference>
<dbReference type="Gene3D" id="1.10.150.130">
    <property type="match status" value="1"/>
</dbReference>
<evidence type="ECO:0000313" key="6">
    <source>
        <dbReference type="Proteomes" id="UP000036045"/>
    </source>
</evidence>
<comment type="caution">
    <text evidence="4">The sequence shown here is derived from an EMBL/GenBank/DDBJ whole genome shotgun (WGS) entry which is preliminary data.</text>
</comment>
<dbReference type="AlphaFoldDB" id="A0A0J1IHU5"/>
<dbReference type="GO" id="GO:0015074">
    <property type="term" value="P:DNA integration"/>
    <property type="evidence" value="ECO:0007669"/>
    <property type="project" value="InterPro"/>
</dbReference>